<organism evidence="2 7">
    <name type="scientific">Phytophthora fragariae</name>
    <dbReference type="NCBI Taxonomy" id="53985"/>
    <lineage>
        <taxon>Eukaryota</taxon>
        <taxon>Sar</taxon>
        <taxon>Stramenopiles</taxon>
        <taxon>Oomycota</taxon>
        <taxon>Peronosporomycetes</taxon>
        <taxon>Peronosporales</taxon>
        <taxon>Peronosporaceae</taxon>
        <taxon>Phytophthora</taxon>
    </lineage>
</organism>
<proteinExistence type="predicted"/>
<dbReference type="Proteomes" id="UP000433483">
    <property type="component" value="Unassembled WGS sequence"/>
</dbReference>
<dbReference type="Proteomes" id="UP000476176">
    <property type="component" value="Unassembled WGS sequence"/>
</dbReference>
<dbReference type="EMBL" id="QXGF01000453">
    <property type="protein sequence ID" value="KAE8939993.1"/>
    <property type="molecule type" value="Genomic_DNA"/>
</dbReference>
<keyword evidence="6" id="KW-1185">Reference proteome</keyword>
<dbReference type="EMBL" id="QXFW01000371">
    <property type="protein sequence ID" value="KAE9014427.1"/>
    <property type="molecule type" value="Genomic_DNA"/>
</dbReference>
<dbReference type="OrthoDB" id="106065at2759"/>
<dbReference type="EMBL" id="QXGB01000388">
    <property type="protein sequence ID" value="KAE9216891.1"/>
    <property type="molecule type" value="Genomic_DNA"/>
</dbReference>
<accession>A0A6A3L9D0</accession>
<evidence type="ECO:0000313" key="2">
    <source>
        <dbReference type="EMBL" id="KAE9014427.1"/>
    </source>
</evidence>
<dbReference type="AlphaFoldDB" id="A0A6A3L9D0"/>
<dbReference type="EMBL" id="QXGC01000346">
    <property type="protein sequence ID" value="KAE9239808.1"/>
    <property type="molecule type" value="Genomic_DNA"/>
</dbReference>
<evidence type="ECO:0000313" key="6">
    <source>
        <dbReference type="Proteomes" id="UP000433483"/>
    </source>
</evidence>
<evidence type="ECO:0000313" key="5">
    <source>
        <dbReference type="Proteomes" id="UP000429523"/>
    </source>
</evidence>
<protein>
    <submittedName>
        <fullName evidence="2">Uncharacterized protein</fullName>
    </submittedName>
</protein>
<comment type="caution">
    <text evidence="2">The sequence shown here is derived from an EMBL/GenBank/DDBJ whole genome shotgun (WGS) entry which is preliminary data.</text>
</comment>
<dbReference type="Proteomes" id="UP000460718">
    <property type="component" value="Unassembled WGS sequence"/>
</dbReference>
<evidence type="ECO:0000313" key="3">
    <source>
        <dbReference type="EMBL" id="KAE9216891.1"/>
    </source>
</evidence>
<evidence type="ECO:0000313" key="4">
    <source>
        <dbReference type="EMBL" id="KAE9239808.1"/>
    </source>
</evidence>
<sequence length="200" mass="22454">MKSIWSERDVRILVQTTVPCQINEGSEAGSLQCLSCQLRVIEAKAEDILRRQEQHSQGQILVAWEMLLSKIDQVQETSLRFDLQHHTMPAENYASKLSAQVLEKLRNISKLRTPLEIALNRLSCPGLTCSPLQLKQDMEALTLELDELLGLIDSSVHASPVVSFDQPFGQTLLQTARLVIELGVEFKARMTIVNDNFLTG</sequence>
<gene>
    <name evidence="4" type="ORF">PF004_g7782</name>
    <name evidence="3" type="ORF">PF005_g8865</name>
    <name evidence="1" type="ORF">PF009_g10185</name>
    <name evidence="2" type="ORF">PF011_g8058</name>
</gene>
<evidence type="ECO:0000313" key="8">
    <source>
        <dbReference type="Proteomes" id="UP000476176"/>
    </source>
</evidence>
<reference evidence="7 8" key="1">
    <citation type="submission" date="2018-09" db="EMBL/GenBank/DDBJ databases">
        <title>Genomic investigation of the strawberry pathogen Phytophthora fragariae indicates pathogenicity is determined by transcriptional variation in three key races.</title>
        <authorList>
            <person name="Adams T.M."/>
            <person name="Armitage A.D."/>
            <person name="Sobczyk M.K."/>
            <person name="Bates H.J."/>
            <person name="Dunwell J.M."/>
            <person name="Nellist C.F."/>
            <person name="Harrison R.J."/>
        </authorList>
    </citation>
    <scope>NUCLEOTIDE SEQUENCE [LARGE SCALE GENOMIC DNA]</scope>
    <source>
        <strain evidence="4 8">BC-23</strain>
        <strain evidence="3 6">NOV-27</strain>
        <strain evidence="1 5">NOV-9</strain>
        <strain evidence="2 7">SCRP245</strain>
    </source>
</reference>
<evidence type="ECO:0000313" key="1">
    <source>
        <dbReference type="EMBL" id="KAE8939993.1"/>
    </source>
</evidence>
<evidence type="ECO:0000313" key="7">
    <source>
        <dbReference type="Proteomes" id="UP000460718"/>
    </source>
</evidence>
<name>A0A6A3L9D0_9STRA</name>
<dbReference type="Proteomes" id="UP000429523">
    <property type="component" value="Unassembled WGS sequence"/>
</dbReference>